<keyword evidence="2" id="KW-1185">Reference proteome</keyword>
<proteinExistence type="predicted"/>
<evidence type="ECO:0000313" key="2">
    <source>
        <dbReference type="Proteomes" id="UP001159405"/>
    </source>
</evidence>
<dbReference type="EMBL" id="CALNXK010000305">
    <property type="protein sequence ID" value="CAH3181743.1"/>
    <property type="molecule type" value="Genomic_DNA"/>
</dbReference>
<protein>
    <submittedName>
        <fullName evidence="1">Uncharacterized protein</fullName>
    </submittedName>
</protein>
<gene>
    <name evidence="1" type="ORF">PLOB_00025851</name>
</gene>
<comment type="caution">
    <text evidence="1">The sequence shown here is derived from an EMBL/GenBank/DDBJ whole genome shotgun (WGS) entry which is preliminary data.</text>
</comment>
<sequence>MFAYERFNSWLCRRALNRRHPETTILRTYHIFEWCHYMKLTGKMRNKLPFVLPCGDDSHLSRDSLSPFLSDGSSLGTMHLSNDNLAHMNEIYKKEIPQVQSLWTIYQMEKEVARKKGNLKKFPEFTNWRLEGSQAISDVHLSILEGLQPTAVVYHQFLLDDKQHSRSYLYISTQHPRKRPTIVFYSPPSSSEASSCSASRSLRFGVVDQIYQHTFSQKSFMWAAVSFYRKAEFIPSCGLWCSEDSIGQTVPVLLSHRSHPLTTAVDENLKIWFLDVYY</sequence>
<reference evidence="1 2" key="1">
    <citation type="submission" date="2022-05" db="EMBL/GenBank/DDBJ databases">
        <authorList>
            <consortium name="Genoscope - CEA"/>
            <person name="William W."/>
        </authorList>
    </citation>
    <scope>NUCLEOTIDE SEQUENCE [LARGE SCALE GENOMIC DNA]</scope>
</reference>
<dbReference type="Proteomes" id="UP001159405">
    <property type="component" value="Unassembled WGS sequence"/>
</dbReference>
<name>A0ABN8RWA3_9CNID</name>
<accession>A0ABN8RWA3</accession>
<organism evidence="1 2">
    <name type="scientific">Porites lobata</name>
    <dbReference type="NCBI Taxonomy" id="104759"/>
    <lineage>
        <taxon>Eukaryota</taxon>
        <taxon>Metazoa</taxon>
        <taxon>Cnidaria</taxon>
        <taxon>Anthozoa</taxon>
        <taxon>Hexacorallia</taxon>
        <taxon>Scleractinia</taxon>
        <taxon>Fungiina</taxon>
        <taxon>Poritidae</taxon>
        <taxon>Porites</taxon>
    </lineage>
</organism>
<evidence type="ECO:0000313" key="1">
    <source>
        <dbReference type="EMBL" id="CAH3181743.1"/>
    </source>
</evidence>